<dbReference type="SUPFAM" id="SSF49299">
    <property type="entry name" value="PKD domain"/>
    <property type="match status" value="2"/>
</dbReference>
<evidence type="ECO:0000259" key="3">
    <source>
        <dbReference type="SMART" id="SM00089"/>
    </source>
</evidence>
<name>A0A075HV25_9EURY</name>
<dbReference type="AlphaFoldDB" id="A0A075HV25"/>
<feature type="compositionally biased region" description="Acidic residues" evidence="1">
    <location>
        <begin position="1176"/>
        <end position="1188"/>
    </location>
</feature>
<feature type="domain" description="PKD/Chitinase" evidence="3">
    <location>
        <begin position="663"/>
        <end position="746"/>
    </location>
</feature>
<protein>
    <submittedName>
        <fullName evidence="4">YD repeat-containing protein</fullName>
    </submittedName>
</protein>
<accession>A0A075HV25</accession>
<organism evidence="4">
    <name type="scientific">uncultured marine group II/III euryarchaeote KM3_87_C01</name>
    <dbReference type="NCBI Taxonomy" id="1456531"/>
    <lineage>
        <taxon>Archaea</taxon>
        <taxon>Methanobacteriati</taxon>
        <taxon>Methanobacteriota</taxon>
        <taxon>environmental samples</taxon>
    </lineage>
</organism>
<dbReference type="InterPro" id="IPR035986">
    <property type="entry name" value="PKD_dom_sf"/>
</dbReference>
<proteinExistence type="predicted"/>
<dbReference type="InterPro" id="IPR013783">
    <property type="entry name" value="Ig-like_fold"/>
</dbReference>
<feature type="compositionally biased region" description="Basic and acidic residues" evidence="1">
    <location>
        <begin position="1126"/>
        <end position="1149"/>
    </location>
</feature>
<feature type="transmembrane region" description="Helical" evidence="2">
    <location>
        <begin position="1069"/>
        <end position="1087"/>
    </location>
</feature>
<feature type="region of interest" description="Disordered" evidence="1">
    <location>
        <begin position="1093"/>
        <end position="1211"/>
    </location>
</feature>
<dbReference type="EMBL" id="KF901141">
    <property type="protein sequence ID" value="AIF19579.1"/>
    <property type="molecule type" value="Genomic_DNA"/>
</dbReference>
<keyword evidence="2" id="KW-0812">Transmembrane</keyword>
<reference evidence="4" key="1">
    <citation type="journal article" date="2014" name="Genome Biol. Evol.">
        <title>Pangenome evidence for extensive interdomain horizontal transfer affecting lineage core and shell genes in uncultured planktonic thaumarchaeota and euryarchaeota.</title>
        <authorList>
            <person name="Deschamps P."/>
            <person name="Zivanovic Y."/>
            <person name="Moreira D."/>
            <person name="Rodriguez-Valera F."/>
            <person name="Lopez-Garcia P."/>
        </authorList>
    </citation>
    <scope>NUCLEOTIDE SEQUENCE</scope>
</reference>
<evidence type="ECO:0000256" key="2">
    <source>
        <dbReference type="SAM" id="Phobius"/>
    </source>
</evidence>
<dbReference type="Pfam" id="PF07705">
    <property type="entry name" value="CARDB"/>
    <property type="match status" value="1"/>
</dbReference>
<feature type="domain" description="PKD/Chitinase" evidence="3">
    <location>
        <begin position="962"/>
        <end position="1058"/>
    </location>
</feature>
<evidence type="ECO:0000313" key="4">
    <source>
        <dbReference type="EMBL" id="AIF19579.1"/>
    </source>
</evidence>
<dbReference type="SMART" id="SM00089">
    <property type="entry name" value="PKD"/>
    <property type="match status" value="4"/>
</dbReference>
<feature type="domain" description="PKD/Chitinase" evidence="3">
    <location>
        <begin position="763"/>
        <end position="856"/>
    </location>
</feature>
<feature type="compositionally biased region" description="Polar residues" evidence="1">
    <location>
        <begin position="1150"/>
        <end position="1159"/>
    </location>
</feature>
<sequence>MRETLMRSSPYRRGVRAHARASLGLVFLLVMSSQYGVFTDDRVNDEELSDFHVMESSSRTTNLVDVPTWKRNDAWSYDGYLDVGDFVSSSGVSTNVQYLTGTLTQTVSDIMWCDADEDGVIDYDVDFICYRVESTGYYEAENINLDGNNGDLIVEMETEEWIRASDLATVKTEATFDIDFLYQIWFWTYTVHVAELTVEDYYAPSLEGYDFPLSVGEHWETNYTQTTDFSGSSDYVDIPSDSTDSNSTSWEVVSQGYPGVFYNGCSQSYNITNYNSDGDEIGYKWYCPAIRGDIMTSYSVAGLGIQAEHELSTYQPAGRPKQVSIETDFPLSPLDYEMSAWINVSSQGQPVSGEDVTFRYEIGAYHREWHGANSVAHYVNLTTAANGSAFITFNTGHLPDDSVSQDDVGSHGILAYIYDGSNSIFGATTVTIDSDIHAVDLVSRSEGVTVERTRGNRTVTLDSSIGFNAIPGDNLTFSVPVLNRGILPSPETTMLVENPDGTTSSTAIPSLGSLQEMRVDVTWEVPANHPSGDISLTFTADPYGQITDDGNRSNNEGSFGLFIGRLPTASLAITSESLTLTEVSFNGLSSYDTDGGGVTCEFTVEKLDGSNWTSTEEDCQHEYTWEDDGIFLVSLVVTDDENDKDHAQSYITILNRPPEVEIGSDQSSVPVLSSITFDIEESGDMDTQNPDAPIDIEWGLPCEEGQVGEMCTVTPQDEGPFTITVTVMDDDGATTEDSLTVEVTNIAPSDPHAEIWFDGNRMVPQILGENARYEVNEGDVLTMRGFADDSPNDLSSLEHHWAPDAEHRPELIISSVGHQSEIEHIYETSGQHLATLQVVDDDGASTETLIIQFIVNNIAPTITPVSNPLPVAEGGVMQFSVGVSDTPNDLAGLVSCFDLDPDVNSDSEGNSTDDCDIESQSLVHSWEDATTAPSSIVFHVTDDDGVSVSVVIPVQINNLPPSPAASASDYEPTQGDAIMLSANGTTDSEFDMANMVYVWDLDAEVDSDGDGNPANDIDRQGMWIEVRFSQEGAKTVRMTAYDEGEGASITLSIQVKKEPFGLSTLMADYGIYIGLVALIAILLAVLLQRMRTSQTDAAPSPLQKEVRGRGRKVSMDDAFDDPDYDPFDKDKRKGGPRKMDEEHSAKASDESLSNDQQNVPDAEPMDQELSGAFEELIGESPDEAEAESTEGVAVSLDEALDNEDIEALFDD</sequence>
<dbReference type="Gene3D" id="2.60.40.10">
    <property type="entry name" value="Immunoglobulins"/>
    <property type="match status" value="4"/>
</dbReference>
<keyword evidence="2" id="KW-0472">Membrane</keyword>
<feature type="compositionally biased region" description="Acidic residues" evidence="1">
    <location>
        <begin position="1198"/>
        <end position="1211"/>
    </location>
</feature>
<feature type="domain" description="PKD/Chitinase" evidence="3">
    <location>
        <begin position="569"/>
        <end position="656"/>
    </location>
</feature>
<dbReference type="InterPro" id="IPR022409">
    <property type="entry name" value="PKD/Chitinase_dom"/>
</dbReference>
<dbReference type="CDD" id="cd00146">
    <property type="entry name" value="PKD"/>
    <property type="match status" value="1"/>
</dbReference>
<evidence type="ECO:0000256" key="1">
    <source>
        <dbReference type="SAM" id="MobiDB-lite"/>
    </source>
</evidence>
<keyword evidence="2" id="KW-1133">Transmembrane helix</keyword>
<dbReference type="InterPro" id="IPR011635">
    <property type="entry name" value="CARDB"/>
</dbReference>